<comment type="caution">
    <text evidence="2">The sequence shown here is derived from an EMBL/GenBank/DDBJ whole genome shotgun (WGS) entry which is preliminary data.</text>
</comment>
<organism evidence="2 3">
    <name type="scientific">Tumidithrix elongata BACA0141</name>
    <dbReference type="NCBI Taxonomy" id="2716417"/>
    <lineage>
        <taxon>Bacteria</taxon>
        <taxon>Bacillati</taxon>
        <taxon>Cyanobacteriota</taxon>
        <taxon>Cyanophyceae</taxon>
        <taxon>Pseudanabaenales</taxon>
        <taxon>Pseudanabaenaceae</taxon>
        <taxon>Tumidithrix</taxon>
        <taxon>Tumidithrix elongata</taxon>
    </lineage>
</organism>
<keyword evidence="3" id="KW-1185">Reference proteome</keyword>
<gene>
    <name evidence="2" type="ORF">V2H45_04055</name>
</gene>
<name>A0AAW9PR14_9CYAN</name>
<evidence type="ECO:0000256" key="1">
    <source>
        <dbReference type="SAM" id="SignalP"/>
    </source>
</evidence>
<keyword evidence="1" id="KW-0732">Signal</keyword>
<evidence type="ECO:0000313" key="3">
    <source>
        <dbReference type="Proteomes" id="UP001333818"/>
    </source>
</evidence>
<accession>A0AAW9PR14</accession>
<dbReference type="AlphaFoldDB" id="A0AAW9PR14"/>
<protein>
    <submittedName>
        <fullName evidence="2">Uncharacterized protein</fullName>
    </submittedName>
</protein>
<sequence>MTNKIRTIFVLCFSALSSISASTFMAQESQAAQRLGGLNITQDTCRAQTYVFYVKPVVLNSKDAYSWRCRVYPLPVLSGPYLYETGIDMTKVCESQYGRGAYSSPMNTKDAYSWQCYR</sequence>
<feature type="chain" id="PRO_5043578202" evidence="1">
    <location>
        <begin position="27"/>
        <end position="118"/>
    </location>
</feature>
<dbReference type="RefSeq" id="WP_330482341.1">
    <property type="nucleotide sequence ID" value="NZ_JAZBJZ010000009.1"/>
</dbReference>
<dbReference type="Proteomes" id="UP001333818">
    <property type="component" value="Unassembled WGS sequence"/>
</dbReference>
<feature type="signal peptide" evidence="1">
    <location>
        <begin position="1"/>
        <end position="26"/>
    </location>
</feature>
<proteinExistence type="predicted"/>
<dbReference type="EMBL" id="JAZBJZ010000009">
    <property type="protein sequence ID" value="MEE3715917.1"/>
    <property type="molecule type" value="Genomic_DNA"/>
</dbReference>
<reference evidence="2" key="1">
    <citation type="submission" date="2024-01" db="EMBL/GenBank/DDBJ databases">
        <title>Bank of Algae and Cyanobacteria of the Azores (BACA) strain genomes.</title>
        <authorList>
            <person name="Luz R."/>
            <person name="Cordeiro R."/>
            <person name="Fonseca A."/>
            <person name="Goncalves V."/>
        </authorList>
    </citation>
    <scope>NUCLEOTIDE SEQUENCE</scope>
    <source>
        <strain evidence="2">BACA0141</strain>
    </source>
</reference>
<evidence type="ECO:0000313" key="2">
    <source>
        <dbReference type="EMBL" id="MEE3715917.1"/>
    </source>
</evidence>